<accession>A0AAV1S3I1</accession>
<organism evidence="2 3">
    <name type="scientific">Dovyalis caffra</name>
    <dbReference type="NCBI Taxonomy" id="77055"/>
    <lineage>
        <taxon>Eukaryota</taxon>
        <taxon>Viridiplantae</taxon>
        <taxon>Streptophyta</taxon>
        <taxon>Embryophyta</taxon>
        <taxon>Tracheophyta</taxon>
        <taxon>Spermatophyta</taxon>
        <taxon>Magnoliopsida</taxon>
        <taxon>eudicotyledons</taxon>
        <taxon>Gunneridae</taxon>
        <taxon>Pentapetalae</taxon>
        <taxon>rosids</taxon>
        <taxon>fabids</taxon>
        <taxon>Malpighiales</taxon>
        <taxon>Salicaceae</taxon>
        <taxon>Flacourtieae</taxon>
        <taxon>Dovyalis</taxon>
    </lineage>
</organism>
<evidence type="ECO:0000313" key="3">
    <source>
        <dbReference type="Proteomes" id="UP001314170"/>
    </source>
</evidence>
<protein>
    <submittedName>
        <fullName evidence="2">Uncharacterized protein</fullName>
    </submittedName>
</protein>
<reference evidence="2 3" key="1">
    <citation type="submission" date="2024-01" db="EMBL/GenBank/DDBJ databases">
        <authorList>
            <person name="Waweru B."/>
        </authorList>
    </citation>
    <scope>NUCLEOTIDE SEQUENCE [LARGE SCALE GENOMIC DNA]</scope>
</reference>
<feature type="coiled-coil region" evidence="1">
    <location>
        <begin position="83"/>
        <end position="187"/>
    </location>
</feature>
<evidence type="ECO:0000256" key="1">
    <source>
        <dbReference type="SAM" id="Coils"/>
    </source>
</evidence>
<comment type="caution">
    <text evidence="2">The sequence shown here is derived from an EMBL/GenBank/DDBJ whole genome shotgun (WGS) entry which is preliminary data.</text>
</comment>
<keyword evidence="3" id="KW-1185">Reference proteome</keyword>
<dbReference type="EMBL" id="CAWUPB010001168">
    <property type="protein sequence ID" value="CAK7345678.1"/>
    <property type="molecule type" value="Genomic_DNA"/>
</dbReference>
<dbReference type="AlphaFoldDB" id="A0AAV1S3I1"/>
<dbReference type="Proteomes" id="UP001314170">
    <property type="component" value="Unassembled WGS sequence"/>
</dbReference>
<sequence>MQRLRKEKRSNSLANLLIKLERRTKCLSLNEELKRLKDEQISKEDEHKKEMELCKKEYAAKVGELETQIRGFLLEKATNEATVNHLRQDLAAHKAHMQTLANRLDRVAFEVESKYHLELQDLKDCLMVEQEEKNELNKKVKGLEKELLISKTKQVEHQQDLASSRLVETLKQKIMKLRKENEILKRKLCRLEEG</sequence>
<evidence type="ECO:0000313" key="2">
    <source>
        <dbReference type="EMBL" id="CAK7345678.1"/>
    </source>
</evidence>
<gene>
    <name evidence="2" type="ORF">DCAF_LOCUS18355</name>
</gene>
<proteinExistence type="predicted"/>
<keyword evidence="1" id="KW-0175">Coiled coil</keyword>
<name>A0AAV1S3I1_9ROSI</name>